<reference evidence="4" key="1">
    <citation type="submission" date="2017-02" db="UniProtKB">
        <authorList>
            <consortium name="WormBaseParasite"/>
        </authorList>
    </citation>
    <scope>IDENTIFICATION</scope>
</reference>
<evidence type="ECO:0000313" key="4">
    <source>
        <dbReference type="WBParaSite" id="ASIM_0000390201-mRNA-1"/>
    </source>
</evidence>
<sequence length="154" mass="16725">MGTGLGRGHFPGKAEGFTEFPPGRQEALGERMTSCAVLIRNALRLACCCSCNCNRSCKNLTLHYLKIYFMWLIYRIKSESGNPLKTRTGMAMHSKLTAYIGLSDEVMMSVVRAGSMRSERFYSMGSRVGGGGGGRQLRTTPPAALIAPPPAQLS</sequence>
<proteinExistence type="predicted"/>
<evidence type="ECO:0000256" key="1">
    <source>
        <dbReference type="SAM" id="MobiDB-lite"/>
    </source>
</evidence>
<protein>
    <submittedName>
        <fullName evidence="2 4">Uncharacterized protein</fullName>
    </submittedName>
</protein>
<evidence type="ECO:0000313" key="2">
    <source>
        <dbReference type="EMBL" id="VDK22208.1"/>
    </source>
</evidence>
<feature type="region of interest" description="Disordered" evidence="1">
    <location>
        <begin position="128"/>
        <end position="154"/>
    </location>
</feature>
<reference evidence="2 3" key="2">
    <citation type="submission" date="2018-11" db="EMBL/GenBank/DDBJ databases">
        <authorList>
            <consortium name="Pathogen Informatics"/>
        </authorList>
    </citation>
    <scope>NUCLEOTIDE SEQUENCE [LARGE SCALE GENOMIC DNA]</scope>
</reference>
<gene>
    <name evidence="2" type="ORF">ASIM_LOCUS3730</name>
</gene>
<organism evidence="4">
    <name type="scientific">Anisakis simplex</name>
    <name type="common">Herring worm</name>
    <dbReference type="NCBI Taxonomy" id="6269"/>
    <lineage>
        <taxon>Eukaryota</taxon>
        <taxon>Metazoa</taxon>
        <taxon>Ecdysozoa</taxon>
        <taxon>Nematoda</taxon>
        <taxon>Chromadorea</taxon>
        <taxon>Rhabditida</taxon>
        <taxon>Spirurina</taxon>
        <taxon>Ascaridomorpha</taxon>
        <taxon>Ascaridoidea</taxon>
        <taxon>Anisakidae</taxon>
        <taxon>Anisakis</taxon>
        <taxon>Anisakis simplex complex</taxon>
    </lineage>
</organism>
<dbReference type="EMBL" id="UYRR01005994">
    <property type="protein sequence ID" value="VDK22208.1"/>
    <property type="molecule type" value="Genomic_DNA"/>
</dbReference>
<dbReference type="AlphaFoldDB" id="A0A0M3J8J7"/>
<name>A0A0M3J8J7_ANISI</name>
<accession>A0A0M3J8J7</accession>
<dbReference type="WBParaSite" id="ASIM_0000390201-mRNA-1">
    <property type="protein sequence ID" value="ASIM_0000390201-mRNA-1"/>
    <property type="gene ID" value="ASIM_0000390201"/>
</dbReference>
<evidence type="ECO:0000313" key="3">
    <source>
        <dbReference type="Proteomes" id="UP000267096"/>
    </source>
</evidence>
<dbReference type="Proteomes" id="UP000267096">
    <property type="component" value="Unassembled WGS sequence"/>
</dbReference>
<keyword evidence="3" id="KW-1185">Reference proteome</keyword>